<dbReference type="Pfam" id="PF03780">
    <property type="entry name" value="Asp23"/>
    <property type="match status" value="1"/>
</dbReference>
<sequence>MKNEGGVTEIVRFRKRTVAQSAVCTIVMMCLQEKKEIVGEETTVNVVFTNERHCTVSVALTMVYGIPIISLCTELQQKIIHEVEMMTPFIVEQVHLFVQRLVMCPTKDGEQNA</sequence>
<gene>
    <name evidence="2" type="ORF">IMI45_05580</name>
</gene>
<proteinExistence type="inferred from homology"/>
<dbReference type="AlphaFoldDB" id="A0AB38R2Z5"/>
<evidence type="ECO:0000313" key="3">
    <source>
        <dbReference type="Proteomes" id="UP001058458"/>
    </source>
</evidence>
<dbReference type="EMBL" id="CP063414">
    <property type="protein sequence ID" value="UOE78064.1"/>
    <property type="molecule type" value="Genomic_DNA"/>
</dbReference>
<accession>A0AB38R2Z5</accession>
<comment type="similarity">
    <text evidence="1">Belongs to the asp23 family.</text>
</comment>
<dbReference type="Proteomes" id="UP001058458">
    <property type="component" value="Chromosome"/>
</dbReference>
<evidence type="ECO:0000313" key="2">
    <source>
        <dbReference type="EMBL" id="UOE78064.1"/>
    </source>
</evidence>
<dbReference type="InterPro" id="IPR005531">
    <property type="entry name" value="Asp23"/>
</dbReference>
<organism evidence="2 3">
    <name type="scientific">Parageobacillus thermoglucosidasius</name>
    <name type="common">Geobacillus thermoglucosidasius</name>
    <dbReference type="NCBI Taxonomy" id="1426"/>
    <lineage>
        <taxon>Bacteria</taxon>
        <taxon>Bacillati</taxon>
        <taxon>Bacillota</taxon>
        <taxon>Bacilli</taxon>
        <taxon>Bacillales</taxon>
        <taxon>Anoxybacillaceae</taxon>
        <taxon>Parageobacillus</taxon>
    </lineage>
</organism>
<name>A0AB38R2Z5_PARTM</name>
<evidence type="ECO:0000256" key="1">
    <source>
        <dbReference type="ARBA" id="ARBA00005721"/>
    </source>
</evidence>
<protein>
    <submittedName>
        <fullName evidence="2">Asp23/Gls24 family envelope stress response protein</fullName>
    </submittedName>
</protein>
<reference evidence="2" key="1">
    <citation type="submission" date="2020-10" db="EMBL/GenBank/DDBJ databases">
        <authorList>
            <person name="Delgado J.A."/>
            <person name="Gonzalez J.M."/>
        </authorList>
    </citation>
    <scope>NUCLEOTIDE SEQUENCE</scope>
    <source>
        <strain evidence="2">23.6</strain>
    </source>
</reference>